<keyword evidence="1" id="KW-1133">Transmembrane helix</keyword>
<keyword evidence="1" id="KW-0472">Membrane</keyword>
<feature type="transmembrane region" description="Helical" evidence="1">
    <location>
        <begin position="30"/>
        <end position="50"/>
    </location>
</feature>
<dbReference type="Proteomes" id="UP000315003">
    <property type="component" value="Chromosome"/>
</dbReference>
<name>A0A517T1J7_9BACT</name>
<dbReference type="EMBL" id="CP036272">
    <property type="protein sequence ID" value="QDT62246.1"/>
    <property type="molecule type" value="Genomic_DNA"/>
</dbReference>
<dbReference type="InterPro" id="IPR024096">
    <property type="entry name" value="NO_sig/Golgi_transp_ligand-bd"/>
</dbReference>
<feature type="domain" description="Heme NO-binding" evidence="2">
    <location>
        <begin position="44"/>
        <end position="176"/>
    </location>
</feature>
<gene>
    <name evidence="3" type="ORF">SV7mr_47930</name>
</gene>
<dbReference type="GO" id="GO:0020037">
    <property type="term" value="F:heme binding"/>
    <property type="evidence" value="ECO:0007669"/>
    <property type="project" value="InterPro"/>
</dbReference>
<evidence type="ECO:0000313" key="4">
    <source>
        <dbReference type="Proteomes" id="UP000315003"/>
    </source>
</evidence>
<protein>
    <submittedName>
        <fullName evidence="3">Heme NO binding protein</fullName>
    </submittedName>
</protein>
<dbReference type="OrthoDB" id="7266652at2"/>
<evidence type="ECO:0000259" key="2">
    <source>
        <dbReference type="Pfam" id="PF07700"/>
    </source>
</evidence>
<proteinExistence type="predicted"/>
<keyword evidence="1" id="KW-0812">Transmembrane</keyword>
<dbReference type="SUPFAM" id="SSF111126">
    <property type="entry name" value="Ligand-binding domain in the NO signalling and Golgi transport"/>
    <property type="match status" value="1"/>
</dbReference>
<dbReference type="Gene3D" id="3.90.1520.10">
    <property type="entry name" value="H-NOX domain"/>
    <property type="match status" value="1"/>
</dbReference>
<evidence type="ECO:0000256" key="1">
    <source>
        <dbReference type="SAM" id="Phobius"/>
    </source>
</evidence>
<dbReference type="InterPro" id="IPR011644">
    <property type="entry name" value="Heme_NO-bd"/>
</dbReference>
<keyword evidence="4" id="KW-1185">Reference proteome</keyword>
<dbReference type="InterPro" id="IPR038158">
    <property type="entry name" value="H-NOX_domain_sf"/>
</dbReference>
<organism evidence="3 4">
    <name type="scientific">Stieleria bergensis</name>
    <dbReference type="NCBI Taxonomy" id="2528025"/>
    <lineage>
        <taxon>Bacteria</taxon>
        <taxon>Pseudomonadati</taxon>
        <taxon>Planctomycetota</taxon>
        <taxon>Planctomycetia</taxon>
        <taxon>Pirellulales</taxon>
        <taxon>Pirellulaceae</taxon>
        <taxon>Stieleria</taxon>
    </lineage>
</organism>
<sequence length="176" mass="19365">MHLGSSGDFPGIVIPYLKDHQRLITKASSFSTLLLLMVLLGMHGSICVIVKKFVDTRFGGQTWQQLLDGAGCPDLVLSPIEIYPDEAVMAILESACEHLGIEVATALYEIGRFAAAELVGFSRGMLHPDWKTFELLSNLESMIHRTVQINNEGAHPASIHAFELTPDKMQVVYASR</sequence>
<evidence type="ECO:0000313" key="3">
    <source>
        <dbReference type="EMBL" id="QDT62246.1"/>
    </source>
</evidence>
<reference evidence="3 4" key="1">
    <citation type="submission" date="2019-02" db="EMBL/GenBank/DDBJ databases">
        <title>Deep-cultivation of Planctomycetes and their phenomic and genomic characterization uncovers novel biology.</title>
        <authorList>
            <person name="Wiegand S."/>
            <person name="Jogler M."/>
            <person name="Boedeker C."/>
            <person name="Pinto D."/>
            <person name="Vollmers J."/>
            <person name="Rivas-Marin E."/>
            <person name="Kohn T."/>
            <person name="Peeters S.H."/>
            <person name="Heuer A."/>
            <person name="Rast P."/>
            <person name="Oberbeckmann S."/>
            <person name="Bunk B."/>
            <person name="Jeske O."/>
            <person name="Meyerdierks A."/>
            <person name="Storesund J.E."/>
            <person name="Kallscheuer N."/>
            <person name="Luecker S."/>
            <person name="Lage O.M."/>
            <person name="Pohl T."/>
            <person name="Merkel B.J."/>
            <person name="Hornburger P."/>
            <person name="Mueller R.-W."/>
            <person name="Bruemmer F."/>
            <person name="Labrenz M."/>
            <person name="Spormann A.M."/>
            <person name="Op den Camp H."/>
            <person name="Overmann J."/>
            <person name="Amann R."/>
            <person name="Jetten M.S.M."/>
            <person name="Mascher T."/>
            <person name="Medema M.H."/>
            <person name="Devos D.P."/>
            <person name="Kaster A.-K."/>
            <person name="Ovreas L."/>
            <person name="Rohde M."/>
            <person name="Galperin M.Y."/>
            <person name="Jogler C."/>
        </authorList>
    </citation>
    <scope>NUCLEOTIDE SEQUENCE [LARGE SCALE GENOMIC DNA]</scope>
    <source>
        <strain evidence="3 4">SV_7m_r</strain>
    </source>
</reference>
<accession>A0A517T1J7</accession>
<dbReference type="Pfam" id="PF07700">
    <property type="entry name" value="HNOB"/>
    <property type="match status" value="1"/>
</dbReference>
<dbReference type="RefSeq" id="WP_145276885.1">
    <property type="nucleotide sequence ID" value="NZ_CP036272.1"/>
</dbReference>
<dbReference type="AlphaFoldDB" id="A0A517T1J7"/>